<evidence type="ECO:0000313" key="4">
    <source>
        <dbReference type="Proteomes" id="UP000256269"/>
    </source>
</evidence>
<evidence type="ECO:0008006" key="5">
    <source>
        <dbReference type="Google" id="ProtNLM"/>
    </source>
</evidence>
<gene>
    <name evidence="3" type="ORF">BCF44_104484</name>
</gene>
<reference evidence="3 4" key="1">
    <citation type="submission" date="2018-08" db="EMBL/GenBank/DDBJ databases">
        <title>Genomic Encyclopedia of Archaeal and Bacterial Type Strains, Phase II (KMG-II): from individual species to whole genera.</title>
        <authorList>
            <person name="Goeker M."/>
        </authorList>
    </citation>
    <scope>NUCLEOTIDE SEQUENCE [LARGE SCALE GENOMIC DNA]</scope>
    <source>
        <strain evidence="3 4">DSM 45791</strain>
    </source>
</reference>
<feature type="chain" id="PRO_5017786965" description="Secreted protein" evidence="2">
    <location>
        <begin position="26"/>
        <end position="54"/>
    </location>
</feature>
<dbReference type="AlphaFoldDB" id="A0A3E0HUU4"/>
<accession>A0A3E0HUU4</accession>
<feature type="compositionally biased region" description="Polar residues" evidence="1">
    <location>
        <begin position="24"/>
        <end position="47"/>
    </location>
</feature>
<dbReference type="EMBL" id="QUNO01000004">
    <property type="protein sequence ID" value="REH50208.1"/>
    <property type="molecule type" value="Genomic_DNA"/>
</dbReference>
<name>A0A3E0HUU4_9PSEU</name>
<keyword evidence="2" id="KW-0732">Signal</keyword>
<comment type="caution">
    <text evidence="3">The sequence shown here is derived from an EMBL/GenBank/DDBJ whole genome shotgun (WGS) entry which is preliminary data.</text>
</comment>
<feature type="region of interest" description="Disordered" evidence="1">
    <location>
        <begin position="22"/>
        <end position="54"/>
    </location>
</feature>
<keyword evidence="4" id="KW-1185">Reference proteome</keyword>
<protein>
    <recommendedName>
        <fullName evidence="5">Secreted protein</fullName>
    </recommendedName>
</protein>
<sequence length="54" mass="5559">MKRLTTGLLLALALCAGCHARTAQAPSPTTVSTSELDGIDNTLNSIESDVDDNG</sequence>
<organism evidence="3 4">
    <name type="scientific">Kutzneria buriramensis</name>
    <dbReference type="NCBI Taxonomy" id="1045776"/>
    <lineage>
        <taxon>Bacteria</taxon>
        <taxon>Bacillati</taxon>
        <taxon>Actinomycetota</taxon>
        <taxon>Actinomycetes</taxon>
        <taxon>Pseudonocardiales</taxon>
        <taxon>Pseudonocardiaceae</taxon>
        <taxon>Kutzneria</taxon>
    </lineage>
</organism>
<feature type="signal peptide" evidence="2">
    <location>
        <begin position="1"/>
        <end position="25"/>
    </location>
</feature>
<proteinExistence type="predicted"/>
<dbReference type="Proteomes" id="UP000256269">
    <property type="component" value="Unassembled WGS sequence"/>
</dbReference>
<evidence type="ECO:0000256" key="2">
    <source>
        <dbReference type="SAM" id="SignalP"/>
    </source>
</evidence>
<evidence type="ECO:0000313" key="3">
    <source>
        <dbReference type="EMBL" id="REH50208.1"/>
    </source>
</evidence>
<dbReference type="RefSeq" id="WP_170217530.1">
    <property type="nucleotide sequence ID" value="NZ_CP144375.1"/>
</dbReference>
<evidence type="ECO:0000256" key="1">
    <source>
        <dbReference type="SAM" id="MobiDB-lite"/>
    </source>
</evidence>